<comment type="caution">
    <text evidence="8">The sequence shown here is derived from an EMBL/GenBank/DDBJ whole genome shotgun (WGS) entry which is preliminary data.</text>
</comment>
<keyword evidence="5 6" id="KW-0472">Membrane</keyword>
<evidence type="ECO:0000256" key="6">
    <source>
        <dbReference type="SAM" id="Phobius"/>
    </source>
</evidence>
<evidence type="ECO:0000313" key="8">
    <source>
        <dbReference type="EMBL" id="KAB5426485.1"/>
    </source>
</evidence>
<dbReference type="GO" id="GO:0004713">
    <property type="term" value="F:protein tyrosine kinase activity"/>
    <property type="evidence" value="ECO:0007669"/>
    <property type="project" value="TreeGrafter"/>
</dbReference>
<dbReference type="GO" id="GO:0005886">
    <property type="term" value="C:plasma membrane"/>
    <property type="evidence" value="ECO:0007669"/>
    <property type="project" value="UniProtKB-SubCell"/>
</dbReference>
<dbReference type="AlphaFoldDB" id="A0A7J5LT96"/>
<reference evidence="8 9" key="1">
    <citation type="submission" date="2019-10" db="EMBL/GenBank/DDBJ databases">
        <title>Genome Sequence and Assembly of iSURF_14.</title>
        <authorList>
            <person name="Wucher B.R."/>
            <person name="Ruoff K.L."/>
            <person name="Price C.E."/>
            <person name="Valls R.R."/>
            <person name="O'Toole G.A."/>
        </authorList>
    </citation>
    <scope>NUCLEOTIDE SEQUENCE [LARGE SCALE GENOMIC DNA]</scope>
    <source>
        <strain evidence="8 9">ANK132K_3B</strain>
    </source>
</reference>
<evidence type="ECO:0000256" key="2">
    <source>
        <dbReference type="ARBA" id="ARBA00022475"/>
    </source>
</evidence>
<evidence type="ECO:0000256" key="5">
    <source>
        <dbReference type="ARBA" id="ARBA00023136"/>
    </source>
</evidence>
<feature type="transmembrane region" description="Helical" evidence="6">
    <location>
        <begin position="33"/>
        <end position="53"/>
    </location>
</feature>
<dbReference type="EMBL" id="WCIF01000132">
    <property type="protein sequence ID" value="KAB5426485.1"/>
    <property type="molecule type" value="Genomic_DNA"/>
</dbReference>
<dbReference type="Pfam" id="PF02706">
    <property type="entry name" value="Wzz"/>
    <property type="match status" value="1"/>
</dbReference>
<organism evidence="8 9">
    <name type="scientific">Phocaeicola vulgatus</name>
    <name type="common">Bacteroides vulgatus</name>
    <dbReference type="NCBI Taxonomy" id="821"/>
    <lineage>
        <taxon>Bacteria</taxon>
        <taxon>Pseudomonadati</taxon>
        <taxon>Bacteroidota</taxon>
        <taxon>Bacteroidia</taxon>
        <taxon>Bacteroidales</taxon>
        <taxon>Bacteroidaceae</taxon>
        <taxon>Phocaeicola</taxon>
    </lineage>
</organism>
<evidence type="ECO:0000259" key="7">
    <source>
        <dbReference type="Pfam" id="PF02706"/>
    </source>
</evidence>
<keyword evidence="4 6" id="KW-1133">Transmembrane helix</keyword>
<evidence type="ECO:0000313" key="9">
    <source>
        <dbReference type="Proteomes" id="UP000462885"/>
    </source>
</evidence>
<feature type="domain" description="Polysaccharide chain length determinant N-terminal" evidence="7">
    <location>
        <begin position="22"/>
        <end position="112"/>
    </location>
</feature>
<accession>A0A7J5LT96</accession>
<evidence type="ECO:0000256" key="4">
    <source>
        <dbReference type="ARBA" id="ARBA00022989"/>
    </source>
</evidence>
<evidence type="ECO:0000256" key="3">
    <source>
        <dbReference type="ARBA" id="ARBA00022692"/>
    </source>
</evidence>
<keyword evidence="3 6" id="KW-0812">Transmembrane</keyword>
<dbReference type="Proteomes" id="UP000462885">
    <property type="component" value="Unassembled WGS sequence"/>
</dbReference>
<proteinExistence type="predicted"/>
<dbReference type="PANTHER" id="PTHR32309:SF13">
    <property type="entry name" value="FERRIC ENTEROBACTIN TRANSPORT PROTEIN FEPE"/>
    <property type="match status" value="1"/>
</dbReference>
<evidence type="ECO:0000256" key="1">
    <source>
        <dbReference type="ARBA" id="ARBA00004651"/>
    </source>
</evidence>
<keyword evidence="2" id="KW-1003">Cell membrane</keyword>
<gene>
    <name evidence="8" type="ORF">F9Z94_23700</name>
</gene>
<dbReference type="InterPro" id="IPR003856">
    <property type="entry name" value="LPS_length_determ_N"/>
</dbReference>
<comment type="subcellular location">
    <subcellularLocation>
        <location evidence="1">Cell membrane</location>
        <topology evidence="1">Multi-pass membrane protein</topology>
    </subcellularLocation>
</comment>
<name>A0A7J5LT96_PHOVU</name>
<dbReference type="InterPro" id="IPR050445">
    <property type="entry name" value="Bact_polysacc_biosynth/exp"/>
</dbReference>
<protein>
    <submittedName>
        <fullName evidence="8">Chain-length determining protein</fullName>
    </submittedName>
</protein>
<feature type="non-terminal residue" evidence="8">
    <location>
        <position position="113"/>
    </location>
</feature>
<sequence length="113" mass="12637">MYIVATQNNISKPKQADDFIRIQDLFYLCLNKWYWFVISLAVTVGVAVVYLLTTPPVYTRSASLLIKEDSKGNSLGDAAGLMGDFDLFQTNTNVNNEIQSLQSPAVMLDVVKR</sequence>
<dbReference type="PANTHER" id="PTHR32309">
    <property type="entry name" value="TYROSINE-PROTEIN KINASE"/>
    <property type="match status" value="1"/>
</dbReference>